<dbReference type="PROSITE" id="PS00378">
    <property type="entry name" value="HEXOKINASE_1"/>
    <property type="match status" value="1"/>
</dbReference>
<feature type="domain" description="Hexokinase N-terminal" evidence="10">
    <location>
        <begin position="452"/>
        <end position="661"/>
    </location>
</feature>
<dbReference type="InterPro" id="IPR043129">
    <property type="entry name" value="ATPase_NBD"/>
</dbReference>
<evidence type="ECO:0000256" key="4">
    <source>
        <dbReference type="ARBA" id="ARBA00022679"/>
    </source>
</evidence>
<dbReference type="Pfam" id="PF00349">
    <property type="entry name" value="Hexokinase_1"/>
    <property type="match status" value="1"/>
</dbReference>
<dbReference type="EMBL" id="LSBI01000001">
    <property type="protein sequence ID" value="OAQ94104.1"/>
    <property type="molecule type" value="Genomic_DNA"/>
</dbReference>
<dbReference type="Pfam" id="PF03727">
    <property type="entry name" value="Hexokinase_2"/>
    <property type="match status" value="1"/>
</dbReference>
<evidence type="ECO:0000256" key="2">
    <source>
        <dbReference type="ARBA" id="ARBA00009225"/>
    </source>
</evidence>
<dbReference type="GO" id="GO:0006006">
    <property type="term" value="P:glucose metabolic process"/>
    <property type="evidence" value="ECO:0007669"/>
    <property type="project" value="TreeGrafter"/>
</dbReference>
<evidence type="ECO:0000259" key="10">
    <source>
        <dbReference type="Pfam" id="PF00349"/>
    </source>
</evidence>
<dbReference type="GO" id="GO:0004340">
    <property type="term" value="F:glucokinase activity"/>
    <property type="evidence" value="ECO:0007669"/>
    <property type="project" value="UniProtKB-EC"/>
</dbReference>
<evidence type="ECO:0000313" key="12">
    <source>
        <dbReference type="EMBL" id="OAQ94104.1"/>
    </source>
</evidence>
<keyword evidence="9" id="KW-1133">Transmembrane helix</keyword>
<dbReference type="Proteomes" id="UP000078340">
    <property type="component" value="Unassembled WGS sequence"/>
</dbReference>
<dbReference type="Gene3D" id="3.40.367.20">
    <property type="match status" value="1"/>
</dbReference>
<dbReference type="GO" id="GO:0005524">
    <property type="term" value="F:ATP binding"/>
    <property type="evidence" value="ECO:0007669"/>
    <property type="project" value="UniProtKB-KW"/>
</dbReference>
<dbReference type="GO" id="GO:0005536">
    <property type="term" value="F:D-glucose binding"/>
    <property type="evidence" value="ECO:0007669"/>
    <property type="project" value="InterPro"/>
</dbReference>
<gene>
    <name evidence="12" type="ORF">VFPFJ_00212</name>
</gene>
<name>A0A179HVQ0_PURLI</name>
<feature type="transmembrane region" description="Helical" evidence="9">
    <location>
        <begin position="216"/>
        <end position="236"/>
    </location>
</feature>
<dbReference type="EC" id="2.7.1.2" evidence="3"/>
<dbReference type="PANTHER" id="PTHR19443">
    <property type="entry name" value="HEXOKINASE"/>
    <property type="match status" value="1"/>
</dbReference>
<feature type="transmembrane region" description="Helical" evidence="9">
    <location>
        <begin position="286"/>
        <end position="307"/>
    </location>
</feature>
<dbReference type="FunFam" id="3.30.420.40:FF:000034">
    <property type="entry name" value="Phosphotransferase"/>
    <property type="match status" value="1"/>
</dbReference>
<dbReference type="InterPro" id="IPR036259">
    <property type="entry name" value="MFS_trans_sf"/>
</dbReference>
<evidence type="ECO:0000256" key="8">
    <source>
        <dbReference type="ARBA" id="ARBA00023152"/>
    </source>
</evidence>
<reference evidence="12 13" key="1">
    <citation type="submission" date="2016-02" db="EMBL/GenBank/DDBJ databases">
        <title>Biosynthesis of antibiotic leucinostatins and their inhibition on Phytophthora in bio-control Purpureocillium lilacinum.</title>
        <authorList>
            <person name="Wang G."/>
            <person name="Liu Z."/>
            <person name="Lin R."/>
            <person name="Li E."/>
            <person name="Mao Z."/>
            <person name="Ling J."/>
            <person name="Yin W."/>
            <person name="Xie B."/>
        </authorList>
    </citation>
    <scope>NUCLEOTIDE SEQUENCE [LARGE SCALE GENOMIC DNA]</scope>
    <source>
        <strain evidence="12">PLFJ-1</strain>
    </source>
</reference>
<feature type="domain" description="Hexokinase C-terminal" evidence="11">
    <location>
        <begin position="671"/>
        <end position="932"/>
    </location>
</feature>
<keyword evidence="9" id="KW-0812">Transmembrane</keyword>
<dbReference type="GO" id="GO:0001678">
    <property type="term" value="P:intracellular glucose homeostasis"/>
    <property type="evidence" value="ECO:0007669"/>
    <property type="project" value="InterPro"/>
</dbReference>
<dbReference type="SUPFAM" id="SSF53067">
    <property type="entry name" value="Actin-like ATPase domain"/>
    <property type="match status" value="2"/>
</dbReference>
<evidence type="ECO:0000256" key="3">
    <source>
        <dbReference type="ARBA" id="ARBA00012323"/>
    </source>
</evidence>
<feature type="transmembrane region" description="Helical" evidence="9">
    <location>
        <begin position="47"/>
        <end position="67"/>
    </location>
</feature>
<dbReference type="KEGG" id="plj:28882347"/>
<dbReference type="GO" id="GO:0005739">
    <property type="term" value="C:mitochondrion"/>
    <property type="evidence" value="ECO:0007669"/>
    <property type="project" value="TreeGrafter"/>
</dbReference>
<feature type="transmembrane region" description="Helical" evidence="9">
    <location>
        <begin position="135"/>
        <end position="153"/>
    </location>
</feature>
<feature type="transmembrane region" description="Helical" evidence="9">
    <location>
        <begin position="6"/>
        <end position="26"/>
    </location>
</feature>
<accession>A0A179HVQ0</accession>
<feature type="transmembrane region" description="Helical" evidence="9">
    <location>
        <begin position="165"/>
        <end position="186"/>
    </location>
</feature>
<dbReference type="Pfam" id="PF05631">
    <property type="entry name" value="MFS_5"/>
    <property type="match status" value="2"/>
</dbReference>
<keyword evidence="8" id="KW-0324">Glycolysis</keyword>
<evidence type="ECO:0000256" key="9">
    <source>
        <dbReference type="SAM" id="Phobius"/>
    </source>
</evidence>
<keyword evidence="6 12" id="KW-0418">Kinase</keyword>
<keyword evidence="9" id="KW-0472">Membrane</keyword>
<dbReference type="UniPathway" id="UPA00109">
    <property type="reaction ID" value="UER00180"/>
</dbReference>
<keyword evidence="5" id="KW-0547">Nucleotide-binding</keyword>
<dbReference type="InterPro" id="IPR019807">
    <property type="entry name" value="Hexokinase_BS"/>
</dbReference>
<dbReference type="InterPro" id="IPR008509">
    <property type="entry name" value="MOT2/MFSD5"/>
</dbReference>
<feature type="transmembrane region" description="Helical" evidence="9">
    <location>
        <begin position="256"/>
        <end position="274"/>
    </location>
</feature>
<evidence type="ECO:0000256" key="1">
    <source>
        <dbReference type="ARBA" id="ARBA00004888"/>
    </source>
</evidence>
<evidence type="ECO:0000259" key="11">
    <source>
        <dbReference type="Pfam" id="PF03727"/>
    </source>
</evidence>
<comment type="pathway">
    <text evidence="1">Carbohydrate degradation; glycolysis; D-glyceraldehyde 3-phosphate and glycerone phosphate from D-glucose: step 1/4.</text>
</comment>
<dbReference type="InterPro" id="IPR022673">
    <property type="entry name" value="Hexokinase_C"/>
</dbReference>
<evidence type="ECO:0000313" key="13">
    <source>
        <dbReference type="Proteomes" id="UP000078340"/>
    </source>
</evidence>
<dbReference type="GO" id="GO:0008865">
    <property type="term" value="F:fructokinase activity"/>
    <property type="evidence" value="ECO:0007669"/>
    <property type="project" value="TreeGrafter"/>
</dbReference>
<comment type="similarity">
    <text evidence="2">Belongs to the hexokinase family.</text>
</comment>
<sequence>MEFYLVNLFVFCAINVGLICCQRRRTLQAARRSASHATRDHDTTEHAGHLHVHFLVVYAFAVAADWLQGPHIYAIYKYEKHLPEELVALLLFLLLLGRVLGGISTTLLFSVFETWLIAEFHRPGADRSGITLDKIFGRMTLVSSTVAIVSGVAGDALVEATGTRIWPFAASSLSSMVAGFLILVLWRENYGNPPAAKGLIFRLHQGARKAFANKQIMALGLASCCLEGAMYLFVFFWSAALKSARERARPDEDVPYGLIFSSFMCSMASGSLILQTVFGALSVETAAVNVGISMLVASACFSGAAFFENESLIFWSFCVLESCFGAYFPAMAALKSQVVEDDIRGSVYSSLRLPLNLFVVVAHSLDCEGDNHRNRVFLLAQLVLHDAKLRLLQLASPVAVFFSHHSPRLPPRPRASPAADSLDIGPVCLNPAPFPTVPPASHPLTMALAAETKRVVEQFDFSDSDVDVHVKEFLRQMDEGLEKDGTSLSQIPTYVTGVPNGTEKGLYMAVDLGGTNFRVCAIQLNGDTTFNLTYSKVAIPAELMVAKTSSELFAFLAKQIELFLKEHHAERFASNVQRSSTPGGPRDENIFRLGFTFSFPVKQLAINKGLLMRWTKGFDIPDAVGKDVCALLQTEIDKLGLPVKVAALVNDTVGTLMARSYASTGKHRSIMGAIFGTGTNGAYIEKTANIKKPIEGEYDASTGEMVVNVEWGSFDNQLNVMPTTPWDKALDLETPNPGFQMFEKRISGMFLGELVRLAIVDMMKNEEISLFRDINSSFNDWMTTTSIPKESGLLKTGGLDSAILSVAAADNSPELSTLRQSLENTLHVYNPALEDAQAFKAVAGAVVRRAARMSAVALGAIALRSGLLEDPNEDVLDIGVDGSLVEHYPFFREMIYEALPAVEGIGAAGAKKIRIGIAKDGSGVGAALIALVAQQQEGK</sequence>
<dbReference type="GO" id="GO:0005829">
    <property type="term" value="C:cytosol"/>
    <property type="evidence" value="ECO:0007669"/>
    <property type="project" value="TreeGrafter"/>
</dbReference>
<dbReference type="PANTHER" id="PTHR19443:SF30">
    <property type="entry name" value="GLUCOKINASE-1-RELATED"/>
    <property type="match status" value="1"/>
</dbReference>
<dbReference type="InterPro" id="IPR022672">
    <property type="entry name" value="Hexokinase_N"/>
</dbReference>
<keyword evidence="7" id="KW-0067">ATP-binding</keyword>
<dbReference type="PROSITE" id="PS51748">
    <property type="entry name" value="HEXOKINASE_2"/>
    <property type="match status" value="1"/>
</dbReference>
<evidence type="ECO:0000256" key="5">
    <source>
        <dbReference type="ARBA" id="ARBA00022741"/>
    </source>
</evidence>
<evidence type="ECO:0000256" key="6">
    <source>
        <dbReference type="ARBA" id="ARBA00022777"/>
    </source>
</evidence>
<protein>
    <recommendedName>
        <fullName evidence="3">glucokinase</fullName>
        <ecNumber evidence="3">2.7.1.2</ecNumber>
    </recommendedName>
</protein>
<dbReference type="AlphaFoldDB" id="A0A179HVQ0"/>
<dbReference type="GeneID" id="28882347"/>
<dbReference type="SUPFAM" id="SSF103473">
    <property type="entry name" value="MFS general substrate transporter"/>
    <property type="match status" value="1"/>
</dbReference>
<dbReference type="GO" id="GO:0016020">
    <property type="term" value="C:membrane"/>
    <property type="evidence" value="ECO:0007669"/>
    <property type="project" value="InterPro"/>
</dbReference>
<feature type="transmembrane region" description="Helical" evidence="9">
    <location>
        <begin position="87"/>
        <end position="115"/>
    </location>
</feature>
<dbReference type="InterPro" id="IPR001312">
    <property type="entry name" value="Hexokinase"/>
</dbReference>
<comment type="caution">
    <text evidence="12">The sequence shown here is derived from an EMBL/GenBank/DDBJ whole genome shotgun (WGS) entry which is preliminary data.</text>
</comment>
<dbReference type="Gene3D" id="3.30.420.40">
    <property type="match status" value="1"/>
</dbReference>
<keyword evidence="4" id="KW-0808">Transferase</keyword>
<dbReference type="GO" id="GO:0015098">
    <property type="term" value="F:molybdate ion transmembrane transporter activity"/>
    <property type="evidence" value="ECO:0007669"/>
    <property type="project" value="InterPro"/>
</dbReference>
<dbReference type="PRINTS" id="PR00475">
    <property type="entry name" value="HEXOKINASE"/>
</dbReference>
<dbReference type="GO" id="GO:0006096">
    <property type="term" value="P:glycolytic process"/>
    <property type="evidence" value="ECO:0007669"/>
    <property type="project" value="UniProtKB-UniPathway"/>
</dbReference>
<organism evidence="12 13">
    <name type="scientific">Purpureocillium lilacinum</name>
    <name type="common">Paecilomyces lilacinus</name>
    <dbReference type="NCBI Taxonomy" id="33203"/>
    <lineage>
        <taxon>Eukaryota</taxon>
        <taxon>Fungi</taxon>
        <taxon>Dikarya</taxon>
        <taxon>Ascomycota</taxon>
        <taxon>Pezizomycotina</taxon>
        <taxon>Sordariomycetes</taxon>
        <taxon>Hypocreomycetidae</taxon>
        <taxon>Hypocreales</taxon>
        <taxon>Ophiocordycipitaceae</taxon>
        <taxon>Purpureocillium</taxon>
    </lineage>
</organism>
<evidence type="ECO:0000256" key="7">
    <source>
        <dbReference type="ARBA" id="ARBA00022840"/>
    </source>
</evidence>
<dbReference type="STRING" id="33203.A0A179HVQ0"/>
<proteinExistence type="inferred from homology"/>
<dbReference type="Gene3D" id="1.20.1250.20">
    <property type="entry name" value="MFS general substrate transporter like domains"/>
    <property type="match status" value="1"/>
</dbReference>